<dbReference type="Proteomes" id="UP000612893">
    <property type="component" value="Unassembled WGS sequence"/>
</dbReference>
<feature type="transmembrane region" description="Helical" evidence="13">
    <location>
        <begin position="131"/>
        <end position="151"/>
    </location>
</feature>
<evidence type="ECO:0000256" key="3">
    <source>
        <dbReference type="ARBA" id="ARBA00022448"/>
    </source>
</evidence>
<evidence type="ECO:0000256" key="9">
    <source>
        <dbReference type="ARBA" id="ARBA00023065"/>
    </source>
</evidence>
<comment type="similarity">
    <text evidence="2">Belongs to the TMEM175 family.</text>
</comment>
<evidence type="ECO:0000256" key="10">
    <source>
        <dbReference type="ARBA" id="ARBA00023136"/>
    </source>
</evidence>
<dbReference type="InterPro" id="IPR010617">
    <property type="entry name" value="TMEM175-like"/>
</dbReference>
<protein>
    <submittedName>
        <fullName evidence="14">DUF1211 domain-containing protein</fullName>
    </submittedName>
</protein>
<keyword evidence="11" id="KW-0407">Ion channel</keyword>
<keyword evidence="7" id="KW-0630">Potassium</keyword>
<dbReference type="PANTHER" id="PTHR31462:SF5">
    <property type="entry name" value="ENDOSOMAL_LYSOSOMAL PROTON CHANNEL TMEM175"/>
    <property type="match status" value="1"/>
</dbReference>
<feature type="transmembrane region" description="Helical" evidence="13">
    <location>
        <begin position="25"/>
        <end position="46"/>
    </location>
</feature>
<reference evidence="14" key="1">
    <citation type="submission" date="2020-10" db="EMBL/GenBank/DDBJ databases">
        <title>Ca. Dormibacterota MAGs.</title>
        <authorList>
            <person name="Montgomery K."/>
        </authorList>
    </citation>
    <scope>NUCLEOTIDE SEQUENCE [LARGE SCALE GENOMIC DNA]</scope>
    <source>
        <strain evidence="14">SC8812_S17_10</strain>
    </source>
</reference>
<evidence type="ECO:0000256" key="7">
    <source>
        <dbReference type="ARBA" id="ARBA00022958"/>
    </source>
</evidence>
<feature type="transmembrane region" description="Helical" evidence="13">
    <location>
        <begin position="98"/>
        <end position="125"/>
    </location>
</feature>
<evidence type="ECO:0000256" key="1">
    <source>
        <dbReference type="ARBA" id="ARBA00004141"/>
    </source>
</evidence>
<dbReference type="Pfam" id="PF06736">
    <property type="entry name" value="TMEM175"/>
    <property type="match status" value="1"/>
</dbReference>
<keyword evidence="10 13" id="KW-0472">Membrane</keyword>
<evidence type="ECO:0000256" key="2">
    <source>
        <dbReference type="ARBA" id="ARBA00006920"/>
    </source>
</evidence>
<keyword evidence="6" id="KW-0631">Potassium channel</keyword>
<keyword evidence="5 13" id="KW-0812">Transmembrane</keyword>
<proteinExistence type="inferred from homology"/>
<comment type="caution">
    <text evidence="14">The sequence shown here is derived from an EMBL/GenBank/DDBJ whole genome shotgun (WGS) entry which is preliminary data.</text>
</comment>
<evidence type="ECO:0000256" key="8">
    <source>
        <dbReference type="ARBA" id="ARBA00022989"/>
    </source>
</evidence>
<dbReference type="GO" id="GO:0015252">
    <property type="term" value="F:proton channel activity"/>
    <property type="evidence" value="ECO:0007669"/>
    <property type="project" value="InterPro"/>
</dbReference>
<evidence type="ECO:0000313" key="15">
    <source>
        <dbReference type="Proteomes" id="UP000612893"/>
    </source>
</evidence>
<dbReference type="GO" id="GO:0005267">
    <property type="term" value="F:potassium channel activity"/>
    <property type="evidence" value="ECO:0007669"/>
    <property type="project" value="UniProtKB-KW"/>
</dbReference>
<comment type="catalytic activity">
    <reaction evidence="12">
        <text>K(+)(in) = K(+)(out)</text>
        <dbReference type="Rhea" id="RHEA:29463"/>
        <dbReference type="ChEBI" id="CHEBI:29103"/>
    </reaction>
</comment>
<dbReference type="PANTHER" id="PTHR31462">
    <property type="entry name" value="ENDOSOMAL/LYSOSOMAL POTASSIUM CHANNEL TMEM175"/>
    <property type="match status" value="1"/>
</dbReference>
<feature type="transmembrane region" description="Helical" evidence="13">
    <location>
        <begin position="66"/>
        <end position="86"/>
    </location>
</feature>
<evidence type="ECO:0000256" key="13">
    <source>
        <dbReference type="SAM" id="Phobius"/>
    </source>
</evidence>
<evidence type="ECO:0000256" key="6">
    <source>
        <dbReference type="ARBA" id="ARBA00022826"/>
    </source>
</evidence>
<evidence type="ECO:0000256" key="11">
    <source>
        <dbReference type="ARBA" id="ARBA00023303"/>
    </source>
</evidence>
<accession>A0A934K259</accession>
<dbReference type="EMBL" id="JAEKNR010000142">
    <property type="protein sequence ID" value="MBJ7599127.1"/>
    <property type="molecule type" value="Genomic_DNA"/>
</dbReference>
<dbReference type="AlphaFoldDB" id="A0A934K259"/>
<gene>
    <name evidence="14" type="ORF">JF922_13750</name>
</gene>
<keyword evidence="8 13" id="KW-1133">Transmembrane helix</keyword>
<evidence type="ECO:0000313" key="14">
    <source>
        <dbReference type="EMBL" id="MBJ7599127.1"/>
    </source>
</evidence>
<keyword evidence="3" id="KW-0813">Transport</keyword>
<keyword evidence="15" id="KW-1185">Reference proteome</keyword>
<evidence type="ECO:0000256" key="4">
    <source>
        <dbReference type="ARBA" id="ARBA00022538"/>
    </source>
</evidence>
<dbReference type="RefSeq" id="WP_338202554.1">
    <property type="nucleotide sequence ID" value="NZ_JAEKNR010000142.1"/>
</dbReference>
<organism evidence="14 15">
    <name type="scientific">Candidatus Nephthysia bennettiae</name>
    <dbReference type="NCBI Taxonomy" id="3127016"/>
    <lineage>
        <taxon>Bacteria</taxon>
        <taxon>Bacillati</taxon>
        <taxon>Candidatus Dormiibacterota</taxon>
        <taxon>Candidatus Dormibacteria</taxon>
        <taxon>Candidatus Dormibacterales</taxon>
        <taxon>Candidatus Dormibacteraceae</taxon>
        <taxon>Candidatus Nephthysia</taxon>
    </lineage>
</organism>
<keyword evidence="9" id="KW-0406">Ion transport</keyword>
<sequence length="226" mass="23939">MALDEEPRQRHPIGQSRHRDELARLLALSDGVFAIAITLLVLQLTVPEIAGGAVGSRLSAQLAATIPRIVTYCIGFAVIALFWIGHRRSFLYIVRTNGVLTLLNLAVLLCIAFMPFPIAILGLYGNTAVAVIFYTSTVALAGFGMLLLWVYAGVGHRLISRDVSSRLVTHQALRAAISPLVFLLSMPVGLVEPDGCGALVDSDPGAHPGLGAPVPKGAVASRRAAD</sequence>
<evidence type="ECO:0000256" key="5">
    <source>
        <dbReference type="ARBA" id="ARBA00022692"/>
    </source>
</evidence>
<comment type="subcellular location">
    <subcellularLocation>
        <location evidence="1">Membrane</location>
        <topology evidence="1">Multi-pass membrane protein</topology>
    </subcellularLocation>
</comment>
<dbReference type="GO" id="GO:0016020">
    <property type="term" value="C:membrane"/>
    <property type="evidence" value="ECO:0007669"/>
    <property type="project" value="UniProtKB-SubCell"/>
</dbReference>
<name>A0A934K259_9BACT</name>
<evidence type="ECO:0000256" key="12">
    <source>
        <dbReference type="ARBA" id="ARBA00034430"/>
    </source>
</evidence>
<keyword evidence="4" id="KW-0633">Potassium transport</keyword>